<gene>
    <name evidence="1" type="ORF">NCTC13149_00008</name>
</gene>
<name>A0A379C2E7_9FIRM</name>
<accession>A0A379C2E7</accession>
<dbReference type="RefSeq" id="WP_019034160.1">
    <property type="nucleotide sequence ID" value="NZ_CAMUOS010000005.1"/>
</dbReference>
<keyword evidence="1" id="KW-0418">Kinase</keyword>
<organism evidence="1 2">
    <name type="scientific">Peptoniphilus lacrimalis</name>
    <dbReference type="NCBI Taxonomy" id="33031"/>
    <lineage>
        <taxon>Bacteria</taxon>
        <taxon>Bacillati</taxon>
        <taxon>Bacillota</taxon>
        <taxon>Tissierellia</taxon>
        <taxon>Tissierellales</taxon>
        <taxon>Peptoniphilaceae</taxon>
        <taxon>Peptoniphilus</taxon>
    </lineage>
</organism>
<evidence type="ECO:0000313" key="1">
    <source>
        <dbReference type="EMBL" id="SUB56238.1"/>
    </source>
</evidence>
<proteinExistence type="predicted"/>
<dbReference type="OrthoDB" id="9798941at2"/>
<dbReference type="Proteomes" id="UP000255517">
    <property type="component" value="Unassembled WGS sequence"/>
</dbReference>
<dbReference type="AlphaFoldDB" id="A0A379C2E7"/>
<reference evidence="1 2" key="1">
    <citation type="submission" date="2018-06" db="EMBL/GenBank/DDBJ databases">
        <authorList>
            <consortium name="Pathogen Informatics"/>
            <person name="Doyle S."/>
        </authorList>
    </citation>
    <scope>NUCLEOTIDE SEQUENCE [LARGE SCALE GENOMIC DNA]</scope>
    <source>
        <strain evidence="1 2">NCTC13149</strain>
    </source>
</reference>
<sequence>MENILYSIPNNAIYFSSVRLVVGGILNTLKRDIEEIEDMKISVTECLNICLALSLSPQIDIEFKIEKDNLEIQISNIDSNLLDNFDELKLAITIIECLVDKVYFQDMSIHLIKNL</sequence>
<dbReference type="STRING" id="1122949.GCA_000378725_00079"/>
<evidence type="ECO:0000313" key="2">
    <source>
        <dbReference type="Proteomes" id="UP000255517"/>
    </source>
</evidence>
<keyword evidence="1" id="KW-0808">Transferase</keyword>
<protein>
    <submittedName>
        <fullName evidence="1">Serine-protein kinase RsbW</fullName>
    </submittedName>
</protein>
<dbReference type="GO" id="GO:0016301">
    <property type="term" value="F:kinase activity"/>
    <property type="evidence" value="ECO:0007669"/>
    <property type="project" value="UniProtKB-KW"/>
</dbReference>
<dbReference type="EMBL" id="UGSZ01000001">
    <property type="protein sequence ID" value="SUB56238.1"/>
    <property type="molecule type" value="Genomic_DNA"/>
</dbReference>